<name>A0ABY7K4U7_9ACTN</name>
<gene>
    <name evidence="2" type="ORF">M6B22_09195</name>
</gene>
<evidence type="ECO:0008006" key="4">
    <source>
        <dbReference type="Google" id="ProtNLM"/>
    </source>
</evidence>
<evidence type="ECO:0000313" key="3">
    <source>
        <dbReference type="Proteomes" id="UP001164693"/>
    </source>
</evidence>
<accession>A0ABY7K4U7</accession>
<evidence type="ECO:0000256" key="1">
    <source>
        <dbReference type="SAM" id="SignalP"/>
    </source>
</evidence>
<dbReference type="RefSeq" id="WP_269445459.1">
    <property type="nucleotide sequence ID" value="NZ_CP097463.1"/>
</dbReference>
<feature type="signal peptide" evidence="1">
    <location>
        <begin position="1"/>
        <end position="27"/>
    </location>
</feature>
<protein>
    <recommendedName>
        <fullName evidence="4">DUF3558 domain-containing protein</fullName>
    </recommendedName>
</protein>
<sequence length="205" mass="20878">MKAPRRWAALVAASAVLLAGCASSAGADQPARMAGPTGAAMTPGMVMPDGSTMGAMAPSASSQQSGPSAAALMICSDETRADIAQVLALPDRPTATATWRAHTYTCSYRLPAGPFVLSVTESADGAAAARYLADARRRLGTTTDLAGLTEGAFGTAAGNVLLRKDNDVLHVDATALPAVFGTQGQKRADFAYEIASDILGCWTGD</sequence>
<dbReference type="EMBL" id="CP097463">
    <property type="protein sequence ID" value="WAX58918.1"/>
    <property type="molecule type" value="Genomic_DNA"/>
</dbReference>
<evidence type="ECO:0000313" key="2">
    <source>
        <dbReference type="EMBL" id="WAX58918.1"/>
    </source>
</evidence>
<organism evidence="2 3">
    <name type="scientific">Jatrophihabitans cynanchi</name>
    <dbReference type="NCBI Taxonomy" id="2944128"/>
    <lineage>
        <taxon>Bacteria</taxon>
        <taxon>Bacillati</taxon>
        <taxon>Actinomycetota</taxon>
        <taxon>Actinomycetes</taxon>
        <taxon>Jatrophihabitantales</taxon>
        <taxon>Jatrophihabitantaceae</taxon>
        <taxon>Jatrophihabitans</taxon>
    </lineage>
</organism>
<proteinExistence type="predicted"/>
<feature type="chain" id="PRO_5045779784" description="DUF3558 domain-containing protein" evidence="1">
    <location>
        <begin position="28"/>
        <end position="205"/>
    </location>
</feature>
<dbReference type="Proteomes" id="UP001164693">
    <property type="component" value="Chromosome"/>
</dbReference>
<keyword evidence="3" id="KW-1185">Reference proteome</keyword>
<keyword evidence="1" id="KW-0732">Signal</keyword>
<dbReference type="PROSITE" id="PS51257">
    <property type="entry name" value="PROKAR_LIPOPROTEIN"/>
    <property type="match status" value="1"/>
</dbReference>
<reference evidence="2" key="1">
    <citation type="submission" date="2022-05" db="EMBL/GenBank/DDBJ databases">
        <title>Jatrophihabitans sp. SB3-54 whole genome sequence.</title>
        <authorList>
            <person name="Suh M.K."/>
            <person name="Eom M.K."/>
            <person name="Kim J.S."/>
            <person name="Kim H.S."/>
            <person name="Do H.E."/>
            <person name="Shin Y.K."/>
            <person name="Lee J.-S."/>
        </authorList>
    </citation>
    <scope>NUCLEOTIDE SEQUENCE</scope>
    <source>
        <strain evidence="2">SB3-54</strain>
    </source>
</reference>